<comment type="caution">
    <text evidence="1">The sequence shown here is derived from an EMBL/GenBank/DDBJ whole genome shotgun (WGS) entry which is preliminary data.</text>
</comment>
<dbReference type="Proteomes" id="UP000031572">
    <property type="component" value="Unassembled WGS sequence"/>
</dbReference>
<dbReference type="EMBL" id="JWJG01000028">
    <property type="protein sequence ID" value="KIF80486.1"/>
    <property type="molecule type" value="Genomic_DNA"/>
</dbReference>
<keyword evidence="2" id="KW-1185">Reference proteome</keyword>
<sequence>MMDRDAIFLAISHMEGVDVDNYSICELFSATLADVAEKISNDEMRRFLLVGAYLYRTGQEELDERFSNGFHLEKPDGFHH</sequence>
<organism evidence="1 2">
    <name type="scientific">Noviherbaspirillum autotrophicum</name>
    <dbReference type="NCBI Taxonomy" id="709839"/>
    <lineage>
        <taxon>Bacteria</taxon>
        <taxon>Pseudomonadati</taxon>
        <taxon>Pseudomonadota</taxon>
        <taxon>Betaproteobacteria</taxon>
        <taxon>Burkholderiales</taxon>
        <taxon>Oxalobacteraceae</taxon>
        <taxon>Noviherbaspirillum</taxon>
    </lineage>
</organism>
<reference evidence="1 2" key="1">
    <citation type="submission" date="2014-12" db="EMBL/GenBank/DDBJ databases">
        <title>Denitrispirillum autotrophicum gen. nov., sp. nov., Denitrifying, Facultatively Autotrophic Bacteria Isolated from Rice Paddy Soil.</title>
        <authorList>
            <person name="Ishii S."/>
            <person name="Ashida N."/>
            <person name="Ohno H."/>
            <person name="Otsuka S."/>
            <person name="Yokota A."/>
            <person name="Senoo K."/>
        </authorList>
    </citation>
    <scope>NUCLEOTIDE SEQUENCE [LARGE SCALE GENOMIC DNA]</scope>
    <source>
        <strain evidence="1 2">TSA66</strain>
    </source>
</reference>
<dbReference type="RefSeq" id="WP_040039389.1">
    <property type="nucleotide sequence ID" value="NZ_JWJG01000028.1"/>
</dbReference>
<accession>A0A0C2BR12</accession>
<proteinExistence type="predicted"/>
<protein>
    <submittedName>
        <fullName evidence="1">Uncharacterized protein</fullName>
    </submittedName>
</protein>
<gene>
    <name evidence="1" type="ORF">TSA66_06110</name>
</gene>
<evidence type="ECO:0000313" key="2">
    <source>
        <dbReference type="Proteomes" id="UP000031572"/>
    </source>
</evidence>
<evidence type="ECO:0000313" key="1">
    <source>
        <dbReference type="EMBL" id="KIF80486.1"/>
    </source>
</evidence>
<dbReference type="AlphaFoldDB" id="A0A0C2BR12"/>
<name>A0A0C2BR12_9BURK</name>